<dbReference type="AlphaFoldDB" id="A0AAV9RD01"/>
<dbReference type="Proteomes" id="UP001311232">
    <property type="component" value="Unassembled WGS sequence"/>
</dbReference>
<dbReference type="InterPro" id="IPR001811">
    <property type="entry name" value="Chemokine_IL8-like_dom"/>
</dbReference>
<feature type="signal peptide" evidence="3">
    <location>
        <begin position="1"/>
        <end position="22"/>
    </location>
</feature>
<dbReference type="SUPFAM" id="SSF54117">
    <property type="entry name" value="Interleukin 8-like chemokines"/>
    <property type="match status" value="1"/>
</dbReference>
<reference evidence="5 6" key="1">
    <citation type="submission" date="2021-06" db="EMBL/GenBank/DDBJ databases">
        <authorList>
            <person name="Palmer J.M."/>
        </authorList>
    </citation>
    <scope>NUCLEOTIDE SEQUENCE [LARGE SCALE GENOMIC DNA]</scope>
    <source>
        <strain evidence="5 6">MEX-2019</strain>
        <tissue evidence="5">Muscle</tissue>
    </source>
</reference>
<feature type="domain" description="Chemokine interleukin-8-like" evidence="4">
    <location>
        <begin position="27"/>
        <end position="87"/>
    </location>
</feature>
<evidence type="ECO:0000259" key="4">
    <source>
        <dbReference type="SMART" id="SM00199"/>
    </source>
</evidence>
<dbReference type="Gene3D" id="2.40.50.40">
    <property type="match status" value="1"/>
</dbReference>
<dbReference type="PANTHER" id="PTHR12015">
    <property type="entry name" value="SMALL INDUCIBLE CYTOKINE A"/>
    <property type="match status" value="1"/>
</dbReference>
<sequence length="131" mass="14882">MQFRLILTALLCFTAWMNLVQAAAVFVNNCRCVHWSKTQVPYTQIKEYTIQKEGQCPNNAVVFQTVQGKTICKDPNSNWAKHVIQKLEAKTTSSPEKRRHSKRSTLGSTPLLSTKLCGAITKSRKSKKERK</sequence>
<comment type="caution">
    <text evidence="5">The sequence shown here is derived from an EMBL/GenBank/DDBJ whole genome shotgun (WGS) entry which is preliminary data.</text>
</comment>
<dbReference type="SMART" id="SM00199">
    <property type="entry name" value="SCY"/>
    <property type="match status" value="1"/>
</dbReference>
<keyword evidence="6" id="KW-1185">Reference proteome</keyword>
<proteinExistence type="predicted"/>
<feature type="region of interest" description="Disordered" evidence="2">
    <location>
        <begin position="88"/>
        <end position="131"/>
    </location>
</feature>
<evidence type="ECO:0000256" key="2">
    <source>
        <dbReference type="SAM" id="MobiDB-lite"/>
    </source>
</evidence>
<evidence type="ECO:0000313" key="6">
    <source>
        <dbReference type="Proteomes" id="UP001311232"/>
    </source>
</evidence>
<evidence type="ECO:0000256" key="1">
    <source>
        <dbReference type="ARBA" id="ARBA00022514"/>
    </source>
</evidence>
<evidence type="ECO:0000313" key="5">
    <source>
        <dbReference type="EMBL" id="KAK5607041.1"/>
    </source>
</evidence>
<protein>
    <recommendedName>
        <fullName evidence="4">Chemokine interleukin-8-like domain-containing protein</fullName>
    </recommendedName>
</protein>
<gene>
    <name evidence="5" type="ORF">CRENBAI_009636</name>
</gene>
<evidence type="ECO:0000256" key="3">
    <source>
        <dbReference type="SAM" id="SignalP"/>
    </source>
</evidence>
<feature type="chain" id="PRO_5043934020" description="Chemokine interleukin-8-like domain-containing protein" evidence="3">
    <location>
        <begin position="23"/>
        <end position="131"/>
    </location>
</feature>
<keyword evidence="1" id="KW-0202">Cytokine</keyword>
<organism evidence="5 6">
    <name type="scientific">Crenichthys baileyi</name>
    <name type="common">White River springfish</name>
    <dbReference type="NCBI Taxonomy" id="28760"/>
    <lineage>
        <taxon>Eukaryota</taxon>
        <taxon>Metazoa</taxon>
        <taxon>Chordata</taxon>
        <taxon>Craniata</taxon>
        <taxon>Vertebrata</taxon>
        <taxon>Euteleostomi</taxon>
        <taxon>Actinopterygii</taxon>
        <taxon>Neopterygii</taxon>
        <taxon>Teleostei</taxon>
        <taxon>Neoteleostei</taxon>
        <taxon>Acanthomorphata</taxon>
        <taxon>Ovalentaria</taxon>
        <taxon>Atherinomorphae</taxon>
        <taxon>Cyprinodontiformes</taxon>
        <taxon>Goodeidae</taxon>
        <taxon>Crenichthys</taxon>
    </lineage>
</organism>
<feature type="compositionally biased region" description="Basic residues" evidence="2">
    <location>
        <begin position="122"/>
        <end position="131"/>
    </location>
</feature>
<dbReference type="GO" id="GO:0005615">
    <property type="term" value="C:extracellular space"/>
    <property type="evidence" value="ECO:0007669"/>
    <property type="project" value="UniProtKB-KW"/>
</dbReference>
<dbReference type="EMBL" id="JAHHUM010002036">
    <property type="protein sequence ID" value="KAK5607041.1"/>
    <property type="molecule type" value="Genomic_DNA"/>
</dbReference>
<dbReference type="GO" id="GO:0006955">
    <property type="term" value="P:immune response"/>
    <property type="evidence" value="ECO:0007669"/>
    <property type="project" value="InterPro"/>
</dbReference>
<dbReference type="GO" id="GO:0008009">
    <property type="term" value="F:chemokine activity"/>
    <property type="evidence" value="ECO:0007669"/>
    <property type="project" value="InterPro"/>
</dbReference>
<dbReference type="InterPro" id="IPR039809">
    <property type="entry name" value="Chemokine_b/g/d"/>
</dbReference>
<dbReference type="PANTHER" id="PTHR12015:SF177">
    <property type="entry name" value="CHEMOKINE INTERLEUKIN-8-LIKE DOMAIN-CONTAINING PROTEIN"/>
    <property type="match status" value="1"/>
</dbReference>
<name>A0AAV9RD01_9TELE</name>
<dbReference type="InterPro" id="IPR036048">
    <property type="entry name" value="Interleukin_8-like_sf"/>
</dbReference>
<accession>A0AAV9RD01</accession>
<keyword evidence="3" id="KW-0732">Signal</keyword>
<dbReference type="Pfam" id="PF00048">
    <property type="entry name" value="IL8"/>
    <property type="match status" value="1"/>
</dbReference>